<proteinExistence type="predicted"/>
<feature type="compositionally biased region" description="Basic and acidic residues" evidence="1">
    <location>
        <begin position="317"/>
        <end position="329"/>
    </location>
</feature>
<reference evidence="2" key="1">
    <citation type="submission" date="2021-10" db="EMBL/GenBank/DDBJ databases">
        <title>De novo Genome Assembly of Clathrus columnatus (Basidiomycota, Fungi) Using Illumina and Nanopore Sequence Data.</title>
        <authorList>
            <person name="Ogiso-Tanaka E."/>
            <person name="Itagaki H."/>
            <person name="Hosoya T."/>
            <person name="Hosaka K."/>
        </authorList>
    </citation>
    <scope>NUCLEOTIDE SEQUENCE</scope>
    <source>
        <strain evidence="2">MO-923</strain>
    </source>
</reference>
<comment type="caution">
    <text evidence="2">The sequence shown here is derived from an EMBL/GenBank/DDBJ whole genome shotgun (WGS) entry which is preliminary data.</text>
</comment>
<keyword evidence="3" id="KW-1185">Reference proteome</keyword>
<name>A0AAV5A0Z9_9AGAM</name>
<feature type="region of interest" description="Disordered" evidence="1">
    <location>
        <begin position="179"/>
        <end position="257"/>
    </location>
</feature>
<accession>A0AAV5A0Z9</accession>
<dbReference type="EMBL" id="BPWL01000002">
    <property type="protein sequence ID" value="GJJ07092.1"/>
    <property type="molecule type" value="Genomic_DNA"/>
</dbReference>
<protein>
    <submittedName>
        <fullName evidence="2">Uncharacterized protein</fullName>
    </submittedName>
</protein>
<evidence type="ECO:0000313" key="2">
    <source>
        <dbReference type="EMBL" id="GJJ07092.1"/>
    </source>
</evidence>
<feature type="compositionally biased region" description="Basic and acidic residues" evidence="1">
    <location>
        <begin position="213"/>
        <end position="226"/>
    </location>
</feature>
<dbReference type="Proteomes" id="UP001050691">
    <property type="component" value="Unassembled WGS sequence"/>
</dbReference>
<evidence type="ECO:0000256" key="1">
    <source>
        <dbReference type="SAM" id="MobiDB-lite"/>
    </source>
</evidence>
<feature type="compositionally biased region" description="Acidic residues" evidence="1">
    <location>
        <begin position="191"/>
        <end position="212"/>
    </location>
</feature>
<feature type="compositionally biased region" description="Acidic residues" evidence="1">
    <location>
        <begin position="82"/>
        <end position="98"/>
    </location>
</feature>
<feature type="compositionally biased region" description="Basic and acidic residues" evidence="1">
    <location>
        <begin position="336"/>
        <end position="347"/>
    </location>
</feature>
<feature type="region of interest" description="Disordered" evidence="1">
    <location>
        <begin position="317"/>
        <end position="350"/>
    </location>
</feature>
<feature type="region of interest" description="Disordered" evidence="1">
    <location>
        <begin position="81"/>
        <end position="123"/>
    </location>
</feature>
<evidence type="ECO:0000313" key="3">
    <source>
        <dbReference type="Proteomes" id="UP001050691"/>
    </source>
</evidence>
<feature type="compositionally biased region" description="Basic residues" evidence="1">
    <location>
        <begin position="243"/>
        <end position="257"/>
    </location>
</feature>
<organism evidence="2 3">
    <name type="scientific">Clathrus columnatus</name>
    <dbReference type="NCBI Taxonomy" id="1419009"/>
    <lineage>
        <taxon>Eukaryota</taxon>
        <taxon>Fungi</taxon>
        <taxon>Dikarya</taxon>
        <taxon>Basidiomycota</taxon>
        <taxon>Agaricomycotina</taxon>
        <taxon>Agaricomycetes</taxon>
        <taxon>Phallomycetidae</taxon>
        <taxon>Phallales</taxon>
        <taxon>Clathraceae</taxon>
        <taxon>Clathrus</taxon>
    </lineage>
</organism>
<dbReference type="AlphaFoldDB" id="A0AAV5A0Z9"/>
<gene>
    <name evidence="2" type="ORF">Clacol_001291</name>
</gene>
<sequence length="377" mass="43080">MPLRLLPIVRQTTAYDKSALRVRMNGRRQLTPDSELSKAQVIADAEALHITKPLVQTSKRKNWIAPDVYDFERIPERRGVILDDDDDNDDDYSDENELEPLMNEKSKKRARPEPKTYDGKRRRLNNADLSFISNPYASYTTVSEPSANLDPSTGLLKTIHHFASEFYDASGQMVNATRKTLSRKKSQELQQSEEPDTEDEKNTEDAEGTDTDGDNKRDSSESDSSKPDQGSDSDNAKGDSPPRNKRKSRYNRTKQRCIQKLQEKKDMYTAFDGSALFCIGMLLKAHIISQLESSVSDSWDSEVAAYQELKQDLHFHDSDKDSEGEKENSDNTDAEEQIREERSKRWENTALSSAGMKNRYKLDDLKVDFISPEYSRL</sequence>